<evidence type="ECO:0000256" key="6">
    <source>
        <dbReference type="ARBA" id="ARBA00023136"/>
    </source>
</evidence>
<evidence type="ECO:0000313" key="8">
    <source>
        <dbReference type="EMBL" id="AXG99044.1"/>
    </source>
</evidence>
<gene>
    <name evidence="8" type="ORF">DVJ83_07575</name>
</gene>
<evidence type="ECO:0000256" key="5">
    <source>
        <dbReference type="ARBA" id="ARBA00022989"/>
    </source>
</evidence>
<evidence type="ECO:0000256" key="2">
    <source>
        <dbReference type="ARBA" id="ARBA00006228"/>
    </source>
</evidence>
<keyword evidence="5 7" id="KW-1133">Transmembrane helix</keyword>
<dbReference type="EMBL" id="CP031158">
    <property type="protein sequence ID" value="AXG99044.1"/>
    <property type="molecule type" value="Genomic_DNA"/>
</dbReference>
<sequence length="165" mass="17798">MPVNGLALNLILALVWALFLGEVNLRSLSIGFGLGFGVMTVFHRALGSRAYVRSVGGALRLVAYFVVELVRANVQMARLALRPHPPLNQMIVAVPLRLRGEGALTLLTALTGLMPGTVTLGFAPEQDRMYVHATGLENGDAVRRSVQEIETRLLQVLGEKQPSSA</sequence>
<feature type="transmembrane region" description="Helical" evidence="7">
    <location>
        <begin position="6"/>
        <end position="21"/>
    </location>
</feature>
<organism evidence="8 9">
    <name type="scientific">Deinococcus wulumuqiensis</name>
    <dbReference type="NCBI Taxonomy" id="980427"/>
    <lineage>
        <taxon>Bacteria</taxon>
        <taxon>Thermotogati</taxon>
        <taxon>Deinococcota</taxon>
        <taxon>Deinococci</taxon>
        <taxon>Deinococcales</taxon>
        <taxon>Deinococcaceae</taxon>
        <taxon>Deinococcus</taxon>
    </lineage>
</organism>
<keyword evidence="4 7" id="KW-0812">Transmembrane</keyword>
<evidence type="ECO:0000256" key="4">
    <source>
        <dbReference type="ARBA" id="ARBA00022692"/>
    </source>
</evidence>
<evidence type="ECO:0000256" key="3">
    <source>
        <dbReference type="ARBA" id="ARBA00022475"/>
    </source>
</evidence>
<keyword evidence="3" id="KW-1003">Cell membrane</keyword>
<proteinExistence type="inferred from homology"/>
<dbReference type="STRING" id="1288484.GCA_000348665_01769"/>
<comment type="similarity">
    <text evidence="2">Belongs to the CPA3 antiporters (TC 2.A.63) subunit E family.</text>
</comment>
<keyword evidence="6 7" id="KW-0472">Membrane</keyword>
<dbReference type="AlphaFoldDB" id="A0A345IH72"/>
<dbReference type="Proteomes" id="UP000253744">
    <property type="component" value="Chromosome"/>
</dbReference>
<dbReference type="Pfam" id="PF01899">
    <property type="entry name" value="MNHE"/>
    <property type="match status" value="1"/>
</dbReference>
<protein>
    <submittedName>
        <fullName evidence="8">Na+/H+ antiporter subunit E</fullName>
    </submittedName>
</protein>
<evidence type="ECO:0000313" key="9">
    <source>
        <dbReference type="Proteomes" id="UP000253744"/>
    </source>
</evidence>
<dbReference type="PIRSF" id="PIRSF019239">
    <property type="entry name" value="MrpE"/>
    <property type="match status" value="1"/>
</dbReference>
<evidence type="ECO:0000256" key="7">
    <source>
        <dbReference type="SAM" id="Phobius"/>
    </source>
</evidence>
<dbReference type="GO" id="GO:0008324">
    <property type="term" value="F:monoatomic cation transmembrane transporter activity"/>
    <property type="evidence" value="ECO:0007669"/>
    <property type="project" value="InterPro"/>
</dbReference>
<reference evidence="8 9" key="1">
    <citation type="submission" date="2018-07" db="EMBL/GenBank/DDBJ databases">
        <title>Complete Genome and Methylome Analysis of Deinococcus wulumuqiensis NEB 479.</title>
        <authorList>
            <person name="Fomenkov A."/>
            <person name="Luyten Y."/>
            <person name="Vincze T."/>
            <person name="Anton B.P."/>
            <person name="Clark T."/>
            <person name="Roberts R.J."/>
            <person name="Morgan R.D."/>
        </authorList>
    </citation>
    <scope>NUCLEOTIDE SEQUENCE [LARGE SCALE GENOMIC DNA]</scope>
    <source>
        <strain evidence="8 9">NEB 479</strain>
    </source>
</reference>
<dbReference type="PANTHER" id="PTHR34584">
    <property type="entry name" value="NA(+)/H(+) ANTIPORTER SUBUNIT E1"/>
    <property type="match status" value="1"/>
</dbReference>
<comment type="subcellular location">
    <subcellularLocation>
        <location evidence="1">Cell membrane</location>
        <topology evidence="1">Multi-pass membrane protein</topology>
    </subcellularLocation>
</comment>
<feature type="transmembrane region" description="Helical" evidence="7">
    <location>
        <begin position="102"/>
        <end position="123"/>
    </location>
</feature>
<evidence type="ECO:0000256" key="1">
    <source>
        <dbReference type="ARBA" id="ARBA00004651"/>
    </source>
</evidence>
<dbReference type="GO" id="GO:0005886">
    <property type="term" value="C:plasma membrane"/>
    <property type="evidence" value="ECO:0007669"/>
    <property type="project" value="UniProtKB-SubCell"/>
</dbReference>
<dbReference type="KEGG" id="dwu:DVJ83_07575"/>
<dbReference type="PANTHER" id="PTHR34584:SF1">
    <property type="entry name" value="NA(+)_H(+) ANTIPORTER SUBUNIT E1"/>
    <property type="match status" value="1"/>
</dbReference>
<name>A0A345IH72_9DEIO</name>
<feature type="transmembrane region" description="Helical" evidence="7">
    <location>
        <begin position="28"/>
        <end position="46"/>
    </location>
</feature>
<accession>A0A345IH72</accession>
<dbReference type="InterPro" id="IPR002758">
    <property type="entry name" value="Cation_antiport_E"/>
</dbReference>